<dbReference type="RefSeq" id="WP_209530855.1">
    <property type="nucleotide sequence ID" value="NZ_JAEEGA010000013.1"/>
</dbReference>
<reference evidence="1" key="1">
    <citation type="submission" date="2020-12" db="EMBL/GenBank/DDBJ databases">
        <title>Vagococcus allomyrinae sp. nov. and Enterococcus lavae sp. nov., isolated from the larvae of Allomyrina dichotoma.</title>
        <authorList>
            <person name="Lee S.D."/>
        </authorList>
    </citation>
    <scope>NUCLEOTIDE SEQUENCE</scope>
    <source>
        <strain evidence="1">BWB3-3</strain>
    </source>
</reference>
<evidence type="ECO:0000313" key="1">
    <source>
        <dbReference type="EMBL" id="MBP1043044.1"/>
    </source>
</evidence>
<dbReference type="InterPro" id="IPR011249">
    <property type="entry name" value="Metalloenz_LuxS/M16"/>
</dbReference>
<dbReference type="Gene3D" id="3.30.830.10">
    <property type="entry name" value="Metalloenzyme, LuxS/M16 peptidase-like"/>
    <property type="match status" value="1"/>
</dbReference>
<sequence>MATTHFKNLNIVVNQQEYLNQDTYVTLAISGGFCTKEIYLVDDKKRVLINQASSLVLGVMVKKKFKEVTGKRLRVTVNKNSLSFTLKTKPKKFDDYISQLLKVIYSEAILDEELFEYAKKKVQIDFGKRYGEAKLKSYYTMLEFSEQNKQFKFAGLAEDIKDITYAQLLNFKENMVQLENSSLFVNGYIENESENIVQFIEKNSKETNSIQIVIPEYDPYLEMDSHLFKFDTVDFEMGCIRLNFIGSTITLEERYLLLNFIGVMLFGKDIELSMDVFDTNITYIKAPLKEYKFEIEKILLSADIEKLKTKLLSMHNYTLVNKPYVFNNLFSNLTMNHVDYTAYLSLLIDCDKDSIATLYRKSNIKITEAHELLREREWSANV</sequence>
<proteinExistence type="predicted"/>
<dbReference type="GO" id="GO:0046872">
    <property type="term" value="F:metal ion binding"/>
    <property type="evidence" value="ECO:0007669"/>
    <property type="project" value="InterPro"/>
</dbReference>
<dbReference type="EMBL" id="JAEEGA010000013">
    <property type="protein sequence ID" value="MBP1043044.1"/>
    <property type="molecule type" value="Genomic_DNA"/>
</dbReference>
<keyword evidence="2" id="KW-1185">Reference proteome</keyword>
<organism evidence="1 2">
    <name type="scientific">Vagococcus allomyrinae</name>
    <dbReference type="NCBI Taxonomy" id="2794353"/>
    <lineage>
        <taxon>Bacteria</taxon>
        <taxon>Bacillati</taxon>
        <taxon>Bacillota</taxon>
        <taxon>Bacilli</taxon>
        <taxon>Lactobacillales</taxon>
        <taxon>Enterococcaceae</taxon>
        <taxon>Vagococcus</taxon>
    </lineage>
</organism>
<dbReference type="Proteomes" id="UP000674938">
    <property type="component" value="Unassembled WGS sequence"/>
</dbReference>
<protein>
    <submittedName>
        <fullName evidence="1">Uncharacterized protein</fullName>
    </submittedName>
</protein>
<comment type="caution">
    <text evidence="1">The sequence shown here is derived from an EMBL/GenBank/DDBJ whole genome shotgun (WGS) entry which is preliminary data.</text>
</comment>
<name>A0A940PDR1_9ENTE</name>
<accession>A0A940PDR1</accession>
<gene>
    <name evidence="1" type="ORF">I6N95_18675</name>
</gene>
<evidence type="ECO:0000313" key="2">
    <source>
        <dbReference type="Proteomes" id="UP000674938"/>
    </source>
</evidence>
<dbReference type="AlphaFoldDB" id="A0A940PDR1"/>
<dbReference type="SUPFAM" id="SSF63411">
    <property type="entry name" value="LuxS/MPP-like metallohydrolase"/>
    <property type="match status" value="1"/>
</dbReference>